<dbReference type="EMBL" id="FXYE01000001">
    <property type="protein sequence ID" value="SMX34808.1"/>
    <property type="molecule type" value="Genomic_DNA"/>
</dbReference>
<protein>
    <submittedName>
        <fullName evidence="1">Uncharacterized protein</fullName>
    </submittedName>
</protein>
<evidence type="ECO:0000313" key="1">
    <source>
        <dbReference type="EMBL" id="SMX34808.1"/>
    </source>
</evidence>
<dbReference type="Proteomes" id="UP000202922">
    <property type="component" value="Unassembled WGS sequence"/>
</dbReference>
<evidence type="ECO:0000313" key="2">
    <source>
        <dbReference type="Proteomes" id="UP000202922"/>
    </source>
</evidence>
<name>A0A238JVV2_9RHOB</name>
<dbReference type="OrthoDB" id="7876148at2"/>
<sequence length="77" mass="8146">MGVVEDLADALAKDAIEAAEKLGDEKLITEVAKVLGNSSTTTEEAYLTSIRVRLAEARARKFLLGKIQAAASADTPE</sequence>
<keyword evidence="2" id="KW-1185">Reference proteome</keyword>
<dbReference type="RefSeq" id="WP_093966603.1">
    <property type="nucleotide sequence ID" value="NZ_FXYE01000001.1"/>
</dbReference>
<organism evidence="1 2">
    <name type="scientific">Actibacterium lipolyticum</name>
    <dbReference type="NCBI Taxonomy" id="1524263"/>
    <lineage>
        <taxon>Bacteria</taxon>
        <taxon>Pseudomonadati</taxon>
        <taxon>Pseudomonadota</taxon>
        <taxon>Alphaproteobacteria</taxon>
        <taxon>Rhodobacterales</taxon>
        <taxon>Roseobacteraceae</taxon>
        <taxon>Actibacterium</taxon>
    </lineage>
</organism>
<accession>A0A238JVV2</accession>
<proteinExistence type="predicted"/>
<dbReference type="AlphaFoldDB" id="A0A238JVV2"/>
<gene>
    <name evidence="1" type="ORF">COL8621_01499</name>
</gene>
<reference evidence="2" key="1">
    <citation type="submission" date="2017-05" db="EMBL/GenBank/DDBJ databases">
        <authorList>
            <person name="Rodrigo-Torres L."/>
            <person name="Arahal R. D."/>
            <person name="Lucena T."/>
        </authorList>
    </citation>
    <scope>NUCLEOTIDE SEQUENCE [LARGE SCALE GENOMIC DNA]</scope>
    <source>
        <strain evidence="2">CECT 8621</strain>
    </source>
</reference>